<protein>
    <submittedName>
        <fullName evidence="3">Vacuolar protein sorting 55</fullName>
    </submittedName>
</protein>
<keyword evidence="1" id="KW-0812">Transmembrane</keyword>
<accession>A0A915BDI2</accession>
<proteinExistence type="predicted"/>
<dbReference type="AlphaFoldDB" id="A0A915BDI2"/>
<reference evidence="3" key="1">
    <citation type="submission" date="2022-11" db="UniProtKB">
        <authorList>
            <consortium name="WormBaseParasite"/>
        </authorList>
    </citation>
    <scope>IDENTIFICATION</scope>
</reference>
<evidence type="ECO:0000256" key="1">
    <source>
        <dbReference type="SAM" id="Phobius"/>
    </source>
</evidence>
<organism evidence="2 3">
    <name type="scientific">Parascaris univalens</name>
    <name type="common">Nematode worm</name>
    <dbReference type="NCBI Taxonomy" id="6257"/>
    <lineage>
        <taxon>Eukaryota</taxon>
        <taxon>Metazoa</taxon>
        <taxon>Ecdysozoa</taxon>
        <taxon>Nematoda</taxon>
        <taxon>Chromadorea</taxon>
        <taxon>Rhabditida</taxon>
        <taxon>Spirurina</taxon>
        <taxon>Ascaridomorpha</taxon>
        <taxon>Ascaridoidea</taxon>
        <taxon>Ascarididae</taxon>
        <taxon>Parascaris</taxon>
    </lineage>
</organism>
<sequence length="70" mass="7994">MCIVTTMVAVSVSRSSNVVAYPTSSYIIFRLRISSVSYFFIFLANIVCFGAVLAYFKVFNEEEMNEMSLW</sequence>
<keyword evidence="1" id="KW-1133">Transmembrane helix</keyword>
<dbReference type="WBParaSite" id="PgR035X_g042_t06">
    <property type="protein sequence ID" value="PgR035X_g042_t06"/>
    <property type="gene ID" value="PgR035X_g042"/>
</dbReference>
<keyword evidence="1" id="KW-0472">Membrane</keyword>
<name>A0A915BDI2_PARUN</name>
<evidence type="ECO:0000313" key="3">
    <source>
        <dbReference type="WBParaSite" id="PgR035X_g042_t06"/>
    </source>
</evidence>
<evidence type="ECO:0000313" key="2">
    <source>
        <dbReference type="Proteomes" id="UP000887569"/>
    </source>
</evidence>
<dbReference type="Proteomes" id="UP000887569">
    <property type="component" value="Unplaced"/>
</dbReference>
<feature type="transmembrane region" description="Helical" evidence="1">
    <location>
        <begin position="36"/>
        <end position="56"/>
    </location>
</feature>
<keyword evidence="2" id="KW-1185">Reference proteome</keyword>